<evidence type="ECO:0000313" key="4">
    <source>
        <dbReference type="Proteomes" id="UP000293347"/>
    </source>
</evidence>
<keyword evidence="4" id="KW-1185">Reference proteome</keyword>
<comment type="caution">
    <text evidence="3">The sequence shown here is derived from an EMBL/GenBank/DDBJ whole genome shotgun (WGS) entry which is preliminary data.</text>
</comment>
<dbReference type="Pfam" id="PF10988">
    <property type="entry name" value="DUF2807"/>
    <property type="match status" value="1"/>
</dbReference>
<feature type="signal peptide" evidence="1">
    <location>
        <begin position="1"/>
        <end position="26"/>
    </location>
</feature>
<dbReference type="AlphaFoldDB" id="A0A4R0NLX3"/>
<accession>A0A4R0NLX3</accession>
<protein>
    <submittedName>
        <fullName evidence="3">DUF2807 domain-containing protein</fullName>
    </submittedName>
</protein>
<reference evidence="3 4" key="1">
    <citation type="submission" date="2019-02" db="EMBL/GenBank/DDBJ databases">
        <title>Pedobacter sp. RP-1-14 sp. nov., isolated from Arctic soil.</title>
        <authorList>
            <person name="Dahal R.H."/>
        </authorList>
    </citation>
    <scope>NUCLEOTIDE SEQUENCE [LARGE SCALE GENOMIC DNA]</scope>
    <source>
        <strain evidence="3 4">RP-1-14</strain>
    </source>
</reference>
<dbReference type="PROSITE" id="PS51257">
    <property type="entry name" value="PROKAR_LIPOPROTEIN"/>
    <property type="match status" value="1"/>
</dbReference>
<keyword evidence="1" id="KW-0732">Signal</keyword>
<proteinExistence type="predicted"/>
<feature type="domain" description="Putative auto-transporter adhesin head GIN" evidence="2">
    <location>
        <begin position="45"/>
        <end position="209"/>
    </location>
</feature>
<name>A0A4R0NLX3_9SPHI</name>
<feature type="chain" id="PRO_5020591228" evidence="1">
    <location>
        <begin position="27"/>
        <end position="224"/>
    </location>
</feature>
<dbReference type="PANTHER" id="PTHR39200:SF1">
    <property type="entry name" value="AUTO-TRANSPORTER ADHESIN HEAD GIN DOMAIN-CONTAINING PROTEIN-RELATED"/>
    <property type="match status" value="1"/>
</dbReference>
<evidence type="ECO:0000256" key="1">
    <source>
        <dbReference type="SAM" id="SignalP"/>
    </source>
</evidence>
<dbReference type="OrthoDB" id="1150922at2"/>
<sequence>MKTINHHKMKALILFALSSLLLISCSKDRLTASGDKTTETRIVRDFTGVKSSGANDVHITYGTEFKVTLKGSDNLIPYFKTDIVGNTLHLGYERVNVRRDDIEVFVTLPEIQYVSLSGSGSVDIYGAFPAVDFFDLSISGSGEVEVEDAFNADETVVKISGSGEADLEKLSTRHADINISGSGDAKLKVQESLKARISGSGKVYYKGNPQVDSQISGSGKVIKL</sequence>
<dbReference type="Proteomes" id="UP000293347">
    <property type="component" value="Unassembled WGS sequence"/>
</dbReference>
<gene>
    <name evidence="3" type="ORF">EZ437_13080</name>
</gene>
<dbReference type="PANTHER" id="PTHR39200">
    <property type="entry name" value="HYPOTHETICAL EXPORTED PROTEIN"/>
    <property type="match status" value="1"/>
</dbReference>
<dbReference type="InterPro" id="IPR021255">
    <property type="entry name" value="DUF2807"/>
</dbReference>
<organism evidence="3 4">
    <name type="scientific">Pedobacter psychroterrae</name>
    <dbReference type="NCBI Taxonomy" id="2530453"/>
    <lineage>
        <taxon>Bacteria</taxon>
        <taxon>Pseudomonadati</taxon>
        <taxon>Bacteroidota</taxon>
        <taxon>Sphingobacteriia</taxon>
        <taxon>Sphingobacteriales</taxon>
        <taxon>Sphingobacteriaceae</taxon>
        <taxon>Pedobacter</taxon>
    </lineage>
</organism>
<dbReference type="Gene3D" id="2.160.20.120">
    <property type="match status" value="1"/>
</dbReference>
<evidence type="ECO:0000313" key="3">
    <source>
        <dbReference type="EMBL" id="TCD01646.1"/>
    </source>
</evidence>
<dbReference type="EMBL" id="SJSL01000002">
    <property type="protein sequence ID" value="TCD01646.1"/>
    <property type="molecule type" value="Genomic_DNA"/>
</dbReference>
<evidence type="ECO:0000259" key="2">
    <source>
        <dbReference type="Pfam" id="PF10988"/>
    </source>
</evidence>